<reference evidence="1 2" key="1">
    <citation type="journal article" date="2012" name="Genet. Mol. Biol.">
        <title>Analysis of 16S rRNA and mxaF genes revealing insights into Methylobacterium niche-specific plant association.</title>
        <authorList>
            <person name="Dourado M.N."/>
            <person name="Andreote F.D."/>
            <person name="Dini-Andreote F."/>
            <person name="Conti R."/>
            <person name="Araujo J.M."/>
            <person name="Araujo W.L."/>
        </authorList>
    </citation>
    <scope>NUCLEOTIDE SEQUENCE [LARGE SCALE GENOMIC DNA]</scope>
    <source>
        <strain evidence="1 2">SR1.6/4</strain>
    </source>
</reference>
<evidence type="ECO:0008006" key="3">
    <source>
        <dbReference type="Google" id="ProtNLM"/>
    </source>
</evidence>
<accession>A0ABU7TBI3</accession>
<gene>
    <name evidence="1" type="ORF">MRSR164_14130</name>
</gene>
<dbReference type="PROSITE" id="PS51257">
    <property type="entry name" value="PROKAR_LIPOPROTEIN"/>
    <property type="match status" value="1"/>
</dbReference>
<protein>
    <recommendedName>
        <fullName evidence="3">Surface antigen</fullName>
    </recommendedName>
</protein>
<name>A0ABU7TBI3_9HYPH</name>
<proteinExistence type="predicted"/>
<dbReference type="EMBL" id="MLBY01000004">
    <property type="protein sequence ID" value="MEE7457870.1"/>
    <property type="molecule type" value="Genomic_DNA"/>
</dbReference>
<keyword evidence="2" id="KW-1185">Reference proteome</keyword>
<sequence length="176" mass="17159">MLRRSNKAGGTAVCAGLLAGGLLGGCVSSRPAGPGPADLVAEAIGRCAAATIGGAVVGTLIGAAAGGGRGAGTGALIGGAVGGVGCAVLTALDAQDKERIRNAQIAAAATNQPRYLTYQGSDGRPRQITVRPQAAQTAETGRLCRVLDTSASIGGGSAELPPAKVCRTERGEWLPA</sequence>
<dbReference type="Proteomes" id="UP001349262">
    <property type="component" value="Unassembled WGS sequence"/>
</dbReference>
<comment type="caution">
    <text evidence="1">The sequence shown here is derived from an EMBL/GenBank/DDBJ whole genome shotgun (WGS) entry which is preliminary data.</text>
</comment>
<evidence type="ECO:0000313" key="1">
    <source>
        <dbReference type="EMBL" id="MEE7457870.1"/>
    </source>
</evidence>
<evidence type="ECO:0000313" key="2">
    <source>
        <dbReference type="Proteomes" id="UP001349262"/>
    </source>
</evidence>
<organism evidence="1 2">
    <name type="scientific">Methylobacterium radiotolerans</name>
    <dbReference type="NCBI Taxonomy" id="31998"/>
    <lineage>
        <taxon>Bacteria</taxon>
        <taxon>Pseudomonadati</taxon>
        <taxon>Pseudomonadota</taxon>
        <taxon>Alphaproteobacteria</taxon>
        <taxon>Hyphomicrobiales</taxon>
        <taxon>Methylobacteriaceae</taxon>
        <taxon>Methylobacterium</taxon>
    </lineage>
</organism>